<accession>A0A179BTR8</accession>
<reference evidence="1 3" key="2">
    <citation type="submission" date="2019-12" db="EMBL/GenBank/DDBJ databases">
        <title>Rhizobium genotypes associated with high levels of biological nitrogen fixation by grain legumes in a temperate-maritime cropping system.</title>
        <authorList>
            <person name="Maluk M."/>
            <person name="Francesc Ferrando Molina F."/>
            <person name="Lopez Del Egido L."/>
            <person name="Lafos M."/>
            <person name="Langarica-Fuentes A."/>
            <person name="Gebre Yohannes G."/>
            <person name="Young M.W."/>
            <person name="Martin P."/>
            <person name="Gantlett R."/>
            <person name="Kenicer G."/>
            <person name="Hawes C."/>
            <person name="Begg G.S."/>
            <person name="Quilliam R.S."/>
            <person name="Squire G.R."/>
            <person name="Poole P.S."/>
            <person name="Young P.W."/>
            <person name="Iannetta P.M."/>
            <person name="James E.K."/>
        </authorList>
    </citation>
    <scope>NUCLEOTIDE SEQUENCE [LARGE SCALE GENOMIC DNA]</scope>
    <source>
        <strain evidence="1 3">JHI1096</strain>
    </source>
</reference>
<dbReference type="eggNOG" id="COG0346">
    <property type="taxonomic scope" value="Bacteria"/>
</dbReference>
<evidence type="ECO:0000313" key="3">
    <source>
        <dbReference type="Proteomes" id="UP000471560"/>
    </source>
</evidence>
<comment type="caution">
    <text evidence="2">The sequence shown here is derived from an EMBL/GenBank/DDBJ whole genome shotgun (WGS) entry which is preliminary data.</text>
</comment>
<organism evidence="2">
    <name type="scientific">Rhizobium leguminosarum</name>
    <dbReference type="NCBI Taxonomy" id="384"/>
    <lineage>
        <taxon>Bacteria</taxon>
        <taxon>Pseudomonadati</taxon>
        <taxon>Pseudomonadota</taxon>
        <taxon>Alphaproteobacteria</taxon>
        <taxon>Hyphomicrobiales</taxon>
        <taxon>Rhizobiaceae</taxon>
        <taxon>Rhizobium/Agrobacterium group</taxon>
        <taxon>Rhizobium</taxon>
    </lineage>
</organism>
<evidence type="ECO:0000313" key="2">
    <source>
        <dbReference type="EMBL" id="OAP94680.1"/>
    </source>
</evidence>
<dbReference type="EMBL" id="WUEZ01000005">
    <property type="protein sequence ID" value="NEI33482.1"/>
    <property type="molecule type" value="Genomic_DNA"/>
</dbReference>
<dbReference type="InterPro" id="IPR029068">
    <property type="entry name" value="Glyas_Bleomycin-R_OHBP_Dase"/>
</dbReference>
<reference evidence="2" key="1">
    <citation type="submission" date="2016-04" db="EMBL/GenBank/DDBJ databases">
        <title>Fast-growing isolate from the root nodules of Vavilovia formosa.</title>
        <authorList>
            <person name="Kimeklis A."/>
            <person name="Safronova V."/>
            <person name="Belimov A."/>
            <person name="Andronov E."/>
        </authorList>
    </citation>
    <scope>NUCLEOTIDE SEQUENCE [LARGE SCALE GENOMIC DNA]</scope>
    <source>
        <strain evidence="2">Vaf-46</strain>
    </source>
</reference>
<dbReference type="Proteomes" id="UP000471560">
    <property type="component" value="Unassembled WGS sequence"/>
</dbReference>
<protein>
    <submittedName>
        <fullName evidence="2">Lactoylglutathione lyase</fullName>
    </submittedName>
    <submittedName>
        <fullName evidence="1">VOC family protein</fullName>
    </submittedName>
</protein>
<dbReference type="CDD" id="cd07262">
    <property type="entry name" value="VOC_like"/>
    <property type="match status" value="1"/>
</dbReference>
<dbReference type="SUPFAM" id="SSF54593">
    <property type="entry name" value="Glyoxalase/Bleomycin resistance protein/Dihydroxybiphenyl dioxygenase"/>
    <property type="match status" value="1"/>
</dbReference>
<dbReference type="PANTHER" id="PTHR35006">
    <property type="entry name" value="GLYOXALASE FAMILY PROTEIN (AFU_ORTHOLOGUE AFUA_5G14830)"/>
    <property type="match status" value="1"/>
</dbReference>
<evidence type="ECO:0000313" key="1">
    <source>
        <dbReference type="EMBL" id="NEI33482.1"/>
    </source>
</evidence>
<keyword evidence="2" id="KW-0456">Lyase</keyword>
<dbReference type="PANTHER" id="PTHR35006:SF1">
    <property type="entry name" value="BLL2941 PROTEIN"/>
    <property type="match status" value="1"/>
</dbReference>
<dbReference type="GO" id="GO:0016829">
    <property type="term" value="F:lyase activity"/>
    <property type="evidence" value="ECO:0007669"/>
    <property type="project" value="UniProtKB-KW"/>
</dbReference>
<dbReference type="AlphaFoldDB" id="A0A179BTR8"/>
<sequence>MSVYATVGAVDSVKSNGFYDATLATIGWSKHREFPGWSAYSEGGKGEGFVLWVCEPFNGEPASAGNGSMVAFMAKSRAEVDAFYDAAMTNGGTDEGAPGLRPRYGPNWYSAYVRDPAGNKIAVVYDS</sequence>
<dbReference type="Gene3D" id="3.10.180.10">
    <property type="entry name" value="2,3-Dihydroxybiphenyl 1,2-Dioxygenase, domain 1"/>
    <property type="match status" value="1"/>
</dbReference>
<dbReference type="RefSeq" id="WP_064247444.1">
    <property type="nucleotide sequence ID" value="NZ_CAXURF020000001.1"/>
</dbReference>
<name>A0A179BTR8_RHILE</name>
<dbReference type="EMBL" id="LWBS01000176">
    <property type="protein sequence ID" value="OAP94680.1"/>
    <property type="molecule type" value="Genomic_DNA"/>
</dbReference>
<gene>
    <name evidence="2" type="ORF">A4U53_20850</name>
    <name evidence="1" type="ORF">GR204_05635</name>
</gene>
<proteinExistence type="predicted"/>